<evidence type="ECO:0000256" key="4">
    <source>
        <dbReference type="ARBA" id="ARBA00022729"/>
    </source>
</evidence>
<dbReference type="InterPro" id="IPR013766">
    <property type="entry name" value="Thioredoxin_domain"/>
</dbReference>
<keyword evidence="3 10" id="KW-0285">Flavoprotein</keyword>
<dbReference type="Gene3D" id="1.20.120.1960">
    <property type="entry name" value="QSOX sulfhydryl oxidase domain"/>
    <property type="match status" value="1"/>
</dbReference>
<keyword evidence="5 10" id="KW-0274">FAD</keyword>
<evidence type="ECO:0000256" key="8">
    <source>
        <dbReference type="ARBA" id="ARBA00023180"/>
    </source>
</evidence>
<evidence type="ECO:0000256" key="12">
    <source>
        <dbReference type="SAM" id="SignalP"/>
    </source>
</evidence>
<evidence type="ECO:0000256" key="1">
    <source>
        <dbReference type="ARBA" id="ARBA00001974"/>
    </source>
</evidence>
<feature type="region of interest" description="Disordered" evidence="11">
    <location>
        <begin position="260"/>
        <end position="280"/>
    </location>
</feature>
<dbReference type="Pfam" id="PF04777">
    <property type="entry name" value="Evr1_Alr"/>
    <property type="match status" value="1"/>
</dbReference>
<proteinExistence type="inferred from homology"/>
<reference evidence="15 16" key="1">
    <citation type="submission" date="2024-04" db="EMBL/GenBank/DDBJ databases">
        <authorList>
            <consortium name="Genoscope - CEA"/>
            <person name="William W."/>
        </authorList>
    </citation>
    <scope>NUCLEOTIDE SEQUENCE [LARGE SCALE GENOMIC DNA]</scope>
</reference>
<comment type="function">
    <text evidence="10">Catalyzes the oxidation of sulfhydryl groups in peptide and protein thiols to disulfides with the reduction of oxygen to hydrogen peroxide.</text>
</comment>
<dbReference type="InterPro" id="IPR036249">
    <property type="entry name" value="Thioredoxin-like_sf"/>
</dbReference>
<dbReference type="Gene3D" id="3.40.30.10">
    <property type="entry name" value="Glutaredoxin"/>
    <property type="match status" value="2"/>
</dbReference>
<keyword evidence="10" id="KW-0472">Membrane</keyword>
<dbReference type="PROSITE" id="PS51324">
    <property type="entry name" value="ERV_ALR"/>
    <property type="match status" value="1"/>
</dbReference>
<dbReference type="InterPro" id="IPR040986">
    <property type="entry name" value="QSOX_FAD-bd_dom"/>
</dbReference>
<dbReference type="Proteomes" id="UP001497497">
    <property type="component" value="Unassembled WGS sequence"/>
</dbReference>
<feature type="signal peptide" evidence="12">
    <location>
        <begin position="1"/>
        <end position="16"/>
    </location>
</feature>
<protein>
    <recommendedName>
        <fullName evidence="10">Sulfhydryl oxidase</fullName>
        <ecNumber evidence="10">1.8.3.2</ecNumber>
    </recommendedName>
</protein>
<keyword evidence="8" id="KW-0325">Glycoprotein</keyword>
<comment type="cofactor">
    <cofactor evidence="1 10">
        <name>FAD</name>
        <dbReference type="ChEBI" id="CHEBI:57692"/>
    </cofactor>
</comment>
<dbReference type="GO" id="GO:0000139">
    <property type="term" value="C:Golgi membrane"/>
    <property type="evidence" value="ECO:0007669"/>
    <property type="project" value="TreeGrafter"/>
</dbReference>
<dbReference type="PANTHER" id="PTHR22897:SF8">
    <property type="entry name" value="SULFHYDRYL OXIDASE"/>
    <property type="match status" value="1"/>
</dbReference>
<dbReference type="PROSITE" id="PS51352">
    <property type="entry name" value="THIOREDOXIN_2"/>
    <property type="match status" value="1"/>
</dbReference>
<dbReference type="EMBL" id="CAXITT010000146">
    <property type="protein sequence ID" value="CAL1533582.1"/>
    <property type="molecule type" value="Genomic_DNA"/>
</dbReference>
<dbReference type="FunFam" id="1.20.120.310:FF:000001">
    <property type="entry name" value="Sulfhydryl oxidase"/>
    <property type="match status" value="1"/>
</dbReference>
<feature type="domain" description="ERV/ALR sulfhydryl oxidase" evidence="13">
    <location>
        <begin position="398"/>
        <end position="502"/>
    </location>
</feature>
<evidence type="ECO:0000259" key="14">
    <source>
        <dbReference type="PROSITE" id="PS51352"/>
    </source>
</evidence>
<accession>A0AAV2HJB8</accession>
<feature type="chain" id="PRO_5043853143" description="Sulfhydryl oxidase" evidence="12">
    <location>
        <begin position="17"/>
        <end position="669"/>
    </location>
</feature>
<keyword evidence="10" id="KW-1133">Transmembrane helix</keyword>
<evidence type="ECO:0000256" key="7">
    <source>
        <dbReference type="ARBA" id="ARBA00023157"/>
    </source>
</evidence>
<dbReference type="SUPFAM" id="SSF52833">
    <property type="entry name" value="Thioredoxin-like"/>
    <property type="match status" value="1"/>
</dbReference>
<name>A0AAV2HJB8_LYMST</name>
<evidence type="ECO:0000256" key="2">
    <source>
        <dbReference type="ARBA" id="ARBA00006041"/>
    </source>
</evidence>
<dbReference type="InterPro" id="IPR039798">
    <property type="entry name" value="Sulfhydryl_oxidase"/>
</dbReference>
<dbReference type="Pfam" id="PF00085">
    <property type="entry name" value="Thioredoxin"/>
    <property type="match status" value="1"/>
</dbReference>
<dbReference type="PANTHER" id="PTHR22897">
    <property type="entry name" value="QUIESCIN Q6-RELATED SULFHYDRYL OXIDASE"/>
    <property type="match status" value="1"/>
</dbReference>
<evidence type="ECO:0000256" key="9">
    <source>
        <dbReference type="ARBA" id="ARBA00048864"/>
    </source>
</evidence>
<dbReference type="EC" id="1.8.3.2" evidence="10"/>
<dbReference type="InterPro" id="IPR042568">
    <property type="entry name" value="QSOX_FAD-bd_sf"/>
</dbReference>
<dbReference type="FunFam" id="1.20.120.1960:FF:000001">
    <property type="entry name" value="Sulfhydryl oxidase"/>
    <property type="match status" value="1"/>
</dbReference>
<evidence type="ECO:0000313" key="16">
    <source>
        <dbReference type="Proteomes" id="UP001497497"/>
    </source>
</evidence>
<dbReference type="GO" id="GO:0016971">
    <property type="term" value="F:flavin-dependent sulfhydryl oxidase activity"/>
    <property type="evidence" value="ECO:0007669"/>
    <property type="project" value="InterPro"/>
</dbReference>
<evidence type="ECO:0000256" key="11">
    <source>
        <dbReference type="SAM" id="MobiDB-lite"/>
    </source>
</evidence>
<dbReference type="GO" id="GO:0006457">
    <property type="term" value="P:protein folding"/>
    <property type="evidence" value="ECO:0007669"/>
    <property type="project" value="TreeGrafter"/>
</dbReference>
<dbReference type="InterPro" id="IPR017905">
    <property type="entry name" value="ERV/ALR_sulphydryl_oxidase"/>
</dbReference>
<dbReference type="GO" id="GO:0003756">
    <property type="term" value="F:protein disulfide isomerase activity"/>
    <property type="evidence" value="ECO:0007669"/>
    <property type="project" value="TreeGrafter"/>
</dbReference>
<comment type="similarity">
    <text evidence="2 10">Belongs to the quiescin-sulfhydryl oxidase (QSOX) family.</text>
</comment>
<feature type="domain" description="Thioredoxin" evidence="14">
    <location>
        <begin position="4"/>
        <end position="175"/>
    </location>
</feature>
<gene>
    <name evidence="15" type="ORF">GSLYS_00007542001</name>
</gene>
<evidence type="ECO:0000313" key="15">
    <source>
        <dbReference type="EMBL" id="CAL1533582.1"/>
    </source>
</evidence>
<dbReference type="AlphaFoldDB" id="A0AAV2HJB8"/>
<sequence>MLRLFIIFLALSFILGIKDGLFDTEDDDVLPLNNETLQNLVIQTKPNNKVWVVEFYNSWCGHCVNFAPVWKKVATDLKEWRDIIGIAALDCSQKVNLEACRDFEVEYYPTIKIFPPVYSSKRAKSGIELKARELIGIKTKLFEVLANNPTDSWPNLKPLANIEDIWQEKKDSHKHVLLIFEEADSILGKEVMLDVKSLNNVLLRTMVKDSVTKYGINKFPSLYKVNQDSTYTVLAVGIKSNDEDRKLFAKVIQGLSGGAKLKQPTGGSQSKLQEVEGQRDGPFPKTNRIVFIFSILSSKVSMQDLESAIHYSLRQEVAIKKSIDKDRLSALKEFVHVLEKYLPGREPVLKFLNKVYNMLNTHEAKNMSGEEWMNKLDSIQSKDSFLPEVVRWESCEGSSPQYRGYPCGMWTLFHVLTVEAFHQNSGNRKDNPQEVLLAVKGYMEYFFGCSECSRNFLSMAATIADEVKSHKDSVLWLWSAHNKANKRLQGDASEDPDHPKVHFPPEHLCQLCNKMIKSDQGMSLSWDVDKVLEFLLQFYSEKNIVFSINLLGAQEVFRETGLDVRTLTHHKVLDWWEKKQNKDDLKQVRLLEVWKLEKRRHHMSVEGNGSNMKSVSFGSNFLTGWGLTQLDLSMCIIFYVMSTLIILFLYYHFISRRKLCSFKLSKNIA</sequence>
<keyword evidence="6 10" id="KW-0560">Oxidoreductase</keyword>
<dbReference type="Pfam" id="PF18108">
    <property type="entry name" value="QSOX_Trx1"/>
    <property type="match status" value="1"/>
</dbReference>
<dbReference type="InterPro" id="IPR041269">
    <property type="entry name" value="QSOX_Trx1"/>
</dbReference>
<dbReference type="Pfam" id="PF18371">
    <property type="entry name" value="FAD_SOX"/>
    <property type="match status" value="1"/>
</dbReference>
<evidence type="ECO:0000256" key="10">
    <source>
        <dbReference type="RuleBase" id="RU371123"/>
    </source>
</evidence>
<comment type="caution">
    <text evidence="15">The sequence shown here is derived from an EMBL/GenBank/DDBJ whole genome shotgun (WGS) entry which is preliminary data.</text>
</comment>
<dbReference type="Gene3D" id="1.20.120.310">
    <property type="entry name" value="ERV/ALR sulfhydryl oxidase domain"/>
    <property type="match status" value="1"/>
</dbReference>
<keyword evidence="16" id="KW-1185">Reference proteome</keyword>
<evidence type="ECO:0000256" key="3">
    <source>
        <dbReference type="ARBA" id="ARBA00022630"/>
    </source>
</evidence>
<keyword evidence="7" id="KW-1015">Disulfide bond</keyword>
<evidence type="ECO:0000256" key="6">
    <source>
        <dbReference type="ARBA" id="ARBA00023002"/>
    </source>
</evidence>
<evidence type="ECO:0000259" key="13">
    <source>
        <dbReference type="PROSITE" id="PS51324"/>
    </source>
</evidence>
<evidence type="ECO:0000256" key="5">
    <source>
        <dbReference type="ARBA" id="ARBA00022827"/>
    </source>
</evidence>
<feature type="transmembrane region" description="Helical" evidence="10">
    <location>
        <begin position="636"/>
        <end position="654"/>
    </location>
</feature>
<dbReference type="InterPro" id="IPR036774">
    <property type="entry name" value="ERV/ALR_sulphydryl_oxid_sf"/>
</dbReference>
<keyword evidence="4 12" id="KW-0732">Signal</keyword>
<organism evidence="15 16">
    <name type="scientific">Lymnaea stagnalis</name>
    <name type="common">Great pond snail</name>
    <name type="synonym">Helix stagnalis</name>
    <dbReference type="NCBI Taxonomy" id="6523"/>
    <lineage>
        <taxon>Eukaryota</taxon>
        <taxon>Metazoa</taxon>
        <taxon>Spiralia</taxon>
        <taxon>Lophotrochozoa</taxon>
        <taxon>Mollusca</taxon>
        <taxon>Gastropoda</taxon>
        <taxon>Heterobranchia</taxon>
        <taxon>Euthyneura</taxon>
        <taxon>Panpulmonata</taxon>
        <taxon>Hygrophila</taxon>
        <taxon>Lymnaeoidea</taxon>
        <taxon>Lymnaeidae</taxon>
        <taxon>Lymnaea</taxon>
    </lineage>
</organism>
<dbReference type="GO" id="GO:0005615">
    <property type="term" value="C:extracellular space"/>
    <property type="evidence" value="ECO:0007669"/>
    <property type="project" value="TreeGrafter"/>
</dbReference>
<comment type="catalytic activity">
    <reaction evidence="9 10">
        <text>2 R'C(R)SH + O2 = R'C(R)S-S(R)CR' + H2O2</text>
        <dbReference type="Rhea" id="RHEA:17357"/>
        <dbReference type="ChEBI" id="CHEBI:15379"/>
        <dbReference type="ChEBI" id="CHEBI:16240"/>
        <dbReference type="ChEBI" id="CHEBI:16520"/>
        <dbReference type="ChEBI" id="CHEBI:17412"/>
        <dbReference type="EC" id="1.8.3.2"/>
    </reaction>
</comment>
<dbReference type="InterPro" id="IPR017937">
    <property type="entry name" value="Thioredoxin_CS"/>
</dbReference>
<dbReference type="PROSITE" id="PS00194">
    <property type="entry name" value="THIOREDOXIN_1"/>
    <property type="match status" value="1"/>
</dbReference>
<dbReference type="SUPFAM" id="SSF69000">
    <property type="entry name" value="FAD-dependent thiol oxidase"/>
    <property type="match status" value="1"/>
</dbReference>
<keyword evidence="10" id="KW-0812">Transmembrane</keyword>